<evidence type="ECO:0000256" key="2">
    <source>
        <dbReference type="ARBA" id="ARBA00022971"/>
    </source>
</evidence>
<dbReference type="AlphaFoldDB" id="A0A9X2HHG5"/>
<dbReference type="Gene3D" id="3.30.930.30">
    <property type="match status" value="1"/>
</dbReference>
<comment type="caution">
    <text evidence="4">The sequence shown here is derived from an EMBL/GenBank/DDBJ whole genome shotgun (WGS) entry which is preliminary data.</text>
</comment>
<keyword evidence="2" id="KW-0184">Conjugation</keyword>
<evidence type="ECO:0000259" key="3">
    <source>
        <dbReference type="Pfam" id="PF03389"/>
    </source>
</evidence>
<feature type="domain" description="MobA/MobL protein" evidence="3">
    <location>
        <begin position="18"/>
        <end position="77"/>
    </location>
</feature>
<accession>A0A9X2HHG5</accession>
<dbReference type="InterPro" id="IPR005053">
    <property type="entry name" value="MobA_MobL"/>
</dbReference>
<name>A0A9X2HHG5_9HYPH</name>
<evidence type="ECO:0000256" key="1">
    <source>
        <dbReference type="ARBA" id="ARBA00010873"/>
    </source>
</evidence>
<dbReference type="Proteomes" id="UP001155220">
    <property type="component" value="Unassembled WGS sequence"/>
</dbReference>
<dbReference type="RefSeq" id="WP_253965845.1">
    <property type="nucleotide sequence ID" value="NZ_JALHBS010000121.1"/>
</dbReference>
<keyword evidence="5" id="KW-1185">Reference proteome</keyword>
<protein>
    <submittedName>
        <fullName evidence="4">MobA/MobL family protein</fullName>
    </submittedName>
</protein>
<gene>
    <name evidence="4" type="ORF">MJ956_18195</name>
</gene>
<organism evidence="4 5">
    <name type="scientific">Aurantimonas marianensis</name>
    <dbReference type="NCBI Taxonomy" id="2920428"/>
    <lineage>
        <taxon>Bacteria</taxon>
        <taxon>Pseudomonadati</taxon>
        <taxon>Pseudomonadota</taxon>
        <taxon>Alphaproteobacteria</taxon>
        <taxon>Hyphomicrobiales</taxon>
        <taxon>Aurantimonadaceae</taxon>
        <taxon>Aurantimonas</taxon>
    </lineage>
</organism>
<comment type="similarity">
    <text evidence="1">Belongs to the MobA/MobL family.</text>
</comment>
<dbReference type="Pfam" id="PF03389">
    <property type="entry name" value="MobA_MobL"/>
    <property type="match status" value="1"/>
</dbReference>
<feature type="non-terminal residue" evidence="4">
    <location>
        <position position="77"/>
    </location>
</feature>
<dbReference type="EMBL" id="JALHBS010000121">
    <property type="protein sequence ID" value="MCP3057059.1"/>
    <property type="molecule type" value="Genomic_DNA"/>
</dbReference>
<sequence length="77" mass="8725">MAIYHLHVKVIGRKAGSSAVASAAYRSASRMRDERIDRVQDFSAKRGVVHSKVLLPDNAPEAWSDRERLWNDVEAFE</sequence>
<proteinExistence type="inferred from homology"/>
<evidence type="ECO:0000313" key="4">
    <source>
        <dbReference type="EMBL" id="MCP3057059.1"/>
    </source>
</evidence>
<reference evidence="4" key="1">
    <citation type="submission" date="2022-03" db="EMBL/GenBank/DDBJ databases">
        <title>Aurantimonas Liuensis sp. Nov., isolated from the hadal seawater of the Mariana Trench.</title>
        <authorList>
            <person name="Liu R."/>
        </authorList>
    </citation>
    <scope>NUCLEOTIDE SEQUENCE</scope>
    <source>
        <strain evidence="4">LRZ36</strain>
    </source>
</reference>
<evidence type="ECO:0000313" key="5">
    <source>
        <dbReference type="Proteomes" id="UP001155220"/>
    </source>
</evidence>